<dbReference type="SUPFAM" id="SSF75689">
    <property type="entry name" value="Zinc-binding domain of translation initiation factor 2 beta"/>
    <property type="match status" value="1"/>
</dbReference>
<dbReference type="InterPro" id="IPR002735">
    <property type="entry name" value="Transl_init_fac_IF2/IF5_dom"/>
</dbReference>
<dbReference type="GO" id="GO:0005092">
    <property type="term" value="F:GDP-dissociation inhibitor activity"/>
    <property type="evidence" value="ECO:0007669"/>
    <property type="project" value="TreeGrafter"/>
</dbReference>
<keyword evidence="2" id="KW-0396">Initiation factor</keyword>
<dbReference type="FunFam" id="2.20.25.350:FF:000001">
    <property type="entry name" value="Eukaryotic translation initiation factor 5"/>
    <property type="match status" value="1"/>
</dbReference>
<evidence type="ECO:0000256" key="6">
    <source>
        <dbReference type="SAM" id="MobiDB-lite"/>
    </source>
</evidence>
<name>A0A7S1T844_9RHOD</name>
<dbReference type="GO" id="GO:0003743">
    <property type="term" value="F:translation initiation factor activity"/>
    <property type="evidence" value="ECO:0007669"/>
    <property type="project" value="UniProtKB-KW"/>
</dbReference>
<dbReference type="SMART" id="SM00653">
    <property type="entry name" value="eIF2B_5"/>
    <property type="match status" value="1"/>
</dbReference>
<evidence type="ECO:0000256" key="1">
    <source>
        <dbReference type="ARBA" id="ARBA00010397"/>
    </source>
</evidence>
<dbReference type="GO" id="GO:0005829">
    <property type="term" value="C:cytosol"/>
    <property type="evidence" value="ECO:0007669"/>
    <property type="project" value="TreeGrafter"/>
</dbReference>
<dbReference type="Gene3D" id="2.20.25.350">
    <property type="match status" value="1"/>
</dbReference>
<feature type="compositionally biased region" description="Basic and acidic residues" evidence="6">
    <location>
        <begin position="150"/>
        <end position="179"/>
    </location>
</feature>
<gene>
    <name evidence="8" type="ORF">CCAE0312_LOCUS1657</name>
</gene>
<dbReference type="GO" id="GO:0001732">
    <property type="term" value="P:formation of cytoplasmic translation initiation complex"/>
    <property type="evidence" value="ECO:0007669"/>
    <property type="project" value="TreeGrafter"/>
</dbReference>
<keyword evidence="5" id="KW-0342">GTP-binding</keyword>
<organism evidence="8">
    <name type="scientific">Compsopogon caeruleus</name>
    <dbReference type="NCBI Taxonomy" id="31354"/>
    <lineage>
        <taxon>Eukaryota</taxon>
        <taxon>Rhodophyta</taxon>
        <taxon>Compsopogonophyceae</taxon>
        <taxon>Compsopogonales</taxon>
        <taxon>Compsopogonaceae</taxon>
        <taxon>Compsopogon</taxon>
    </lineage>
</organism>
<dbReference type="SUPFAM" id="SSF48371">
    <property type="entry name" value="ARM repeat"/>
    <property type="match status" value="1"/>
</dbReference>
<evidence type="ECO:0000256" key="2">
    <source>
        <dbReference type="ARBA" id="ARBA00022540"/>
    </source>
</evidence>
<dbReference type="Pfam" id="PF02020">
    <property type="entry name" value="W2"/>
    <property type="match status" value="1"/>
</dbReference>
<reference evidence="8" key="1">
    <citation type="submission" date="2021-01" db="EMBL/GenBank/DDBJ databases">
        <authorList>
            <person name="Corre E."/>
            <person name="Pelletier E."/>
            <person name="Niang G."/>
            <person name="Scheremetjew M."/>
            <person name="Finn R."/>
            <person name="Kale V."/>
            <person name="Holt S."/>
            <person name="Cochrane G."/>
            <person name="Meng A."/>
            <person name="Brown T."/>
            <person name="Cohen L."/>
        </authorList>
    </citation>
    <scope>NUCLEOTIDE SEQUENCE</scope>
    <source>
        <strain evidence="8">SAG 36.94</strain>
    </source>
</reference>
<dbReference type="GO" id="GO:0071074">
    <property type="term" value="F:eukaryotic initiation factor eIF2 binding"/>
    <property type="evidence" value="ECO:0007669"/>
    <property type="project" value="TreeGrafter"/>
</dbReference>
<dbReference type="PANTHER" id="PTHR23001:SF7">
    <property type="entry name" value="EUKARYOTIC TRANSLATION INITIATION FACTOR 5"/>
    <property type="match status" value="1"/>
</dbReference>
<keyword evidence="4" id="KW-0648">Protein biosynthesis</keyword>
<evidence type="ECO:0000313" key="8">
    <source>
        <dbReference type="EMBL" id="CAD9227645.1"/>
    </source>
</evidence>
<protein>
    <recommendedName>
        <fullName evidence="7">W2 domain-containing protein</fullName>
    </recommendedName>
</protein>
<dbReference type="EMBL" id="HBGH01003067">
    <property type="protein sequence ID" value="CAD9227645.1"/>
    <property type="molecule type" value="Transcribed_RNA"/>
</dbReference>
<dbReference type="InterPro" id="IPR016190">
    <property type="entry name" value="Transl_init_fac_IF2/IF5_Zn-bd"/>
</dbReference>
<proteinExistence type="inferred from homology"/>
<dbReference type="PROSITE" id="PS51363">
    <property type="entry name" value="W2"/>
    <property type="match status" value="1"/>
</dbReference>
<evidence type="ECO:0000256" key="5">
    <source>
        <dbReference type="ARBA" id="ARBA00023134"/>
    </source>
</evidence>
<comment type="similarity">
    <text evidence="1">Belongs to the eIF-2-beta/eIF-5 family.</text>
</comment>
<sequence>MAQSGNVNIMNVDDQFNRYKMPPIVGKVEGRGNGIKTRIVNCSDVGKALHRPPGYICRFFGYELGAQTQINDGEGVYIVNGEHSQRVLVEALQKFIDGFVLCNNCKLPETSIAVKKEMVRQECASCGHSEEVDNLHKLASYIVKVHKKDKQDKAKAKAKKDEKKAKKDDDKSKGKKRDETEEERAERRSRRKAEKEAKASLGVEDDDDNVVWSTDTSDAAIAQRAAEAEAASRLLEGVKIESPADKLAKAIRDGKQGDSVVRRAMKASSSHSGVAAKTIMEAYFLESDSMKQTDLVEAILVCLRAVDMDDDAKNLLVGSLDDMVKEGAVDSKPLKAIPFILKGMYDDDLMDEDKIIAWHESKPMSAPAEALRLASKDLVDWLKTAESESEDDDDEVDDDEDIE</sequence>
<dbReference type="SUPFAM" id="SSF100966">
    <property type="entry name" value="Translation initiation factor 2 beta, aIF2beta, N-terminal domain"/>
    <property type="match status" value="1"/>
</dbReference>
<feature type="compositionally biased region" description="Acidic residues" evidence="6">
    <location>
        <begin position="387"/>
        <end position="403"/>
    </location>
</feature>
<accession>A0A7S1T844</accession>
<dbReference type="SMART" id="SM00515">
    <property type="entry name" value="eIF5C"/>
    <property type="match status" value="1"/>
</dbReference>
<evidence type="ECO:0000256" key="3">
    <source>
        <dbReference type="ARBA" id="ARBA00022741"/>
    </source>
</evidence>
<dbReference type="InterPro" id="IPR045196">
    <property type="entry name" value="IF2/IF5"/>
</dbReference>
<dbReference type="GO" id="GO:0005525">
    <property type="term" value="F:GTP binding"/>
    <property type="evidence" value="ECO:0007669"/>
    <property type="project" value="UniProtKB-KW"/>
</dbReference>
<dbReference type="InterPro" id="IPR016024">
    <property type="entry name" value="ARM-type_fold"/>
</dbReference>
<feature type="domain" description="W2" evidence="7">
    <location>
        <begin position="233"/>
        <end position="392"/>
    </location>
</feature>
<keyword evidence="3" id="KW-0547">Nucleotide-binding</keyword>
<dbReference type="Gene3D" id="1.25.40.180">
    <property type="match status" value="1"/>
</dbReference>
<dbReference type="InterPro" id="IPR003307">
    <property type="entry name" value="W2_domain"/>
</dbReference>
<dbReference type="FunFam" id="3.30.30.170:FF:000002">
    <property type="entry name" value="Eukaryotic translation initiation factor 5"/>
    <property type="match status" value="1"/>
</dbReference>
<evidence type="ECO:0000259" key="7">
    <source>
        <dbReference type="PROSITE" id="PS51363"/>
    </source>
</evidence>
<dbReference type="AlphaFoldDB" id="A0A7S1T844"/>
<dbReference type="Gene3D" id="3.30.30.170">
    <property type="match status" value="1"/>
</dbReference>
<feature type="region of interest" description="Disordered" evidence="6">
    <location>
        <begin position="384"/>
        <end position="403"/>
    </location>
</feature>
<evidence type="ECO:0000256" key="4">
    <source>
        <dbReference type="ARBA" id="ARBA00022917"/>
    </source>
</evidence>
<dbReference type="PANTHER" id="PTHR23001">
    <property type="entry name" value="EUKARYOTIC TRANSLATION INITIATION FACTOR"/>
    <property type="match status" value="1"/>
</dbReference>
<dbReference type="InterPro" id="IPR016189">
    <property type="entry name" value="Transl_init_fac_IF2/IF5_N"/>
</dbReference>
<feature type="region of interest" description="Disordered" evidence="6">
    <location>
        <begin position="150"/>
        <end position="211"/>
    </location>
</feature>
<dbReference type="Pfam" id="PF01873">
    <property type="entry name" value="eIF-5_eIF-2B"/>
    <property type="match status" value="1"/>
</dbReference>